<keyword evidence="1" id="KW-0227">DNA damage</keyword>
<accession>A0ABP9PQQ5</accession>
<feature type="domain" description="PD-(D/E)XK endonuclease-like" evidence="4">
    <location>
        <begin position="29"/>
        <end position="273"/>
    </location>
</feature>
<evidence type="ECO:0000313" key="6">
    <source>
        <dbReference type="Proteomes" id="UP001500221"/>
    </source>
</evidence>
<keyword evidence="5" id="KW-0269">Exonuclease</keyword>
<protein>
    <submittedName>
        <fullName evidence="5">RecB family exonuclease</fullName>
    </submittedName>
</protein>
<dbReference type="SUPFAM" id="SSF52980">
    <property type="entry name" value="Restriction endonuclease-like"/>
    <property type="match status" value="1"/>
</dbReference>
<name>A0ABP9PQQ5_9ACTN</name>
<evidence type="ECO:0000259" key="4">
    <source>
        <dbReference type="Pfam" id="PF12705"/>
    </source>
</evidence>
<organism evidence="5 6">
    <name type="scientific">Nocardioides marinquilinus</name>
    <dbReference type="NCBI Taxonomy" id="1210400"/>
    <lineage>
        <taxon>Bacteria</taxon>
        <taxon>Bacillati</taxon>
        <taxon>Actinomycetota</taxon>
        <taxon>Actinomycetes</taxon>
        <taxon>Propionibacteriales</taxon>
        <taxon>Nocardioidaceae</taxon>
        <taxon>Nocardioides</taxon>
    </lineage>
</organism>
<evidence type="ECO:0000256" key="2">
    <source>
        <dbReference type="ARBA" id="ARBA00022806"/>
    </source>
</evidence>
<evidence type="ECO:0000256" key="3">
    <source>
        <dbReference type="ARBA" id="ARBA00023204"/>
    </source>
</evidence>
<keyword evidence="6" id="KW-1185">Reference proteome</keyword>
<keyword evidence="2" id="KW-0067">ATP-binding</keyword>
<evidence type="ECO:0000313" key="5">
    <source>
        <dbReference type="EMBL" id="GAA5149067.1"/>
    </source>
</evidence>
<keyword evidence="3" id="KW-0234">DNA repair</keyword>
<comment type="caution">
    <text evidence="5">The sequence shown here is derived from an EMBL/GenBank/DDBJ whole genome shotgun (WGS) entry which is preliminary data.</text>
</comment>
<dbReference type="InterPro" id="IPR011604">
    <property type="entry name" value="PDDEXK-like_dom_sf"/>
</dbReference>
<dbReference type="Pfam" id="PF12705">
    <property type="entry name" value="PDDEXK_1"/>
    <property type="match status" value="1"/>
</dbReference>
<dbReference type="GO" id="GO:0004527">
    <property type="term" value="F:exonuclease activity"/>
    <property type="evidence" value="ECO:0007669"/>
    <property type="project" value="UniProtKB-KW"/>
</dbReference>
<dbReference type="Gene3D" id="3.90.320.10">
    <property type="match status" value="1"/>
</dbReference>
<keyword evidence="5" id="KW-0378">Hydrolase</keyword>
<keyword evidence="2" id="KW-0547">Nucleotide-binding</keyword>
<dbReference type="EMBL" id="BAABKG010000003">
    <property type="protein sequence ID" value="GAA5149067.1"/>
    <property type="molecule type" value="Genomic_DNA"/>
</dbReference>
<sequence length="287" mass="32142">MSQPDVVEAESPAQRRGRPVDGVDVLAALSPSRAADFLACPLLYRFRSIDRLPEPPSPDATRGTLVHRVLEQIFDLPASERTPEQATAMLEPAWVELVEAEPDAEALFADDAEREAWLATCREALAGYFTLEDPRRLEPADRELYVEALLESRLLLRGFVDRVDVAPDGAVRITDYKSGRSPGVGFEAKALFQLKFYALALWRTRGVVPRLLQLVYLGDRQLVTYEPDELDLLATERKVEAVWRAIRYAEQSGDWRPQRSRLCGWCAHQALCPAWGGTPPPLPRPPG</sequence>
<keyword evidence="5" id="KW-0540">Nuclease</keyword>
<reference evidence="6" key="1">
    <citation type="journal article" date="2019" name="Int. J. Syst. Evol. Microbiol.">
        <title>The Global Catalogue of Microorganisms (GCM) 10K type strain sequencing project: providing services to taxonomists for standard genome sequencing and annotation.</title>
        <authorList>
            <consortium name="The Broad Institute Genomics Platform"/>
            <consortium name="The Broad Institute Genome Sequencing Center for Infectious Disease"/>
            <person name="Wu L."/>
            <person name="Ma J."/>
        </authorList>
    </citation>
    <scope>NUCLEOTIDE SEQUENCE [LARGE SCALE GENOMIC DNA]</scope>
    <source>
        <strain evidence="6">JCM 18459</strain>
    </source>
</reference>
<gene>
    <name evidence="5" type="ORF">GCM10023340_23810</name>
</gene>
<keyword evidence="2" id="KW-0347">Helicase</keyword>
<dbReference type="Proteomes" id="UP001500221">
    <property type="component" value="Unassembled WGS sequence"/>
</dbReference>
<dbReference type="InterPro" id="IPR038726">
    <property type="entry name" value="PDDEXK_AddAB-type"/>
</dbReference>
<dbReference type="RefSeq" id="WP_345458599.1">
    <property type="nucleotide sequence ID" value="NZ_BAABKG010000003.1"/>
</dbReference>
<proteinExistence type="predicted"/>
<evidence type="ECO:0000256" key="1">
    <source>
        <dbReference type="ARBA" id="ARBA00022763"/>
    </source>
</evidence>
<dbReference type="InterPro" id="IPR011335">
    <property type="entry name" value="Restrct_endonuc-II-like"/>
</dbReference>